<dbReference type="AlphaFoldDB" id="A0A0P0A2R6"/>
<evidence type="ECO:0000256" key="2">
    <source>
        <dbReference type="ARBA" id="ARBA00022908"/>
    </source>
</evidence>
<dbReference type="STRING" id="1397108.IMCC12053_623"/>
<dbReference type="Pfam" id="PF00589">
    <property type="entry name" value="Phage_integrase"/>
    <property type="match status" value="1"/>
</dbReference>
<protein>
    <submittedName>
        <fullName evidence="5">Phage integrase:Phage integrase, N-terminal SAM-like</fullName>
    </submittedName>
</protein>
<dbReference type="InterPro" id="IPR011010">
    <property type="entry name" value="DNA_brk_join_enz"/>
</dbReference>
<dbReference type="InterPro" id="IPR002104">
    <property type="entry name" value="Integrase_catalytic"/>
</dbReference>
<dbReference type="PANTHER" id="PTHR30349">
    <property type="entry name" value="PHAGE INTEGRASE-RELATED"/>
    <property type="match status" value="1"/>
</dbReference>
<dbReference type="InterPro" id="IPR050090">
    <property type="entry name" value="Tyrosine_recombinase_XerCD"/>
</dbReference>
<dbReference type="GO" id="GO:0003677">
    <property type="term" value="F:DNA binding"/>
    <property type="evidence" value="ECO:0007669"/>
    <property type="project" value="UniProtKB-KW"/>
</dbReference>
<dbReference type="CDD" id="cd00397">
    <property type="entry name" value="DNA_BRE_C"/>
    <property type="match status" value="1"/>
</dbReference>
<organism evidence="5 6">
    <name type="scientific">Celeribacter marinus</name>
    <dbReference type="NCBI Taxonomy" id="1397108"/>
    <lineage>
        <taxon>Bacteria</taxon>
        <taxon>Pseudomonadati</taxon>
        <taxon>Pseudomonadota</taxon>
        <taxon>Alphaproteobacteria</taxon>
        <taxon>Rhodobacterales</taxon>
        <taxon>Roseobacteraceae</taxon>
        <taxon>Celeribacter</taxon>
    </lineage>
</organism>
<accession>A0A0P0A2R6</accession>
<dbReference type="PANTHER" id="PTHR30349:SF41">
    <property type="entry name" value="INTEGRASE_RECOMBINASE PROTEIN MJ0367-RELATED"/>
    <property type="match status" value="1"/>
</dbReference>
<dbReference type="InterPro" id="IPR013762">
    <property type="entry name" value="Integrase-like_cat_sf"/>
</dbReference>
<evidence type="ECO:0000256" key="4">
    <source>
        <dbReference type="ARBA" id="ARBA00023172"/>
    </source>
</evidence>
<dbReference type="PATRIC" id="fig|1397108.4.peg.646"/>
<keyword evidence="6" id="KW-1185">Reference proteome</keyword>
<keyword evidence="3" id="KW-0238">DNA-binding</keyword>
<evidence type="ECO:0000256" key="3">
    <source>
        <dbReference type="ARBA" id="ARBA00023125"/>
    </source>
</evidence>
<proteinExistence type="inferred from homology"/>
<dbReference type="EMBL" id="CP012023">
    <property type="protein sequence ID" value="ALI54571.1"/>
    <property type="molecule type" value="Genomic_DNA"/>
</dbReference>
<sequence length="192" mass="21076">MKQAKLLSDAERKRLAAVIDSKRYATRNHTAVALSFYAGLRACEIAWLRIGDVFEAGSAVRDTIYLSAAQTKGSSGNTVLVNKKLATALKRYAAAYPKRLQQPNVPVLFSAKGSGFTAQTTVNLFQTLYKAAAIDGASSHSGRRQFVTELADKGVNARVVQALARHKHLNTTMRYIDLNENKMRAAVELINY</sequence>
<dbReference type="Proteomes" id="UP000064920">
    <property type="component" value="Chromosome"/>
</dbReference>
<evidence type="ECO:0000256" key="1">
    <source>
        <dbReference type="ARBA" id="ARBA00008857"/>
    </source>
</evidence>
<keyword evidence="4" id="KW-0233">DNA recombination</keyword>
<reference evidence="5 6" key="1">
    <citation type="submission" date="2015-05" db="EMBL/GenBank/DDBJ databases">
        <authorList>
            <person name="Wang D.B."/>
            <person name="Wang M."/>
        </authorList>
    </citation>
    <scope>NUCLEOTIDE SEQUENCE [LARGE SCALE GENOMIC DNA]</scope>
    <source>
        <strain evidence="5 6">IMCC 12053</strain>
    </source>
</reference>
<name>A0A0P0A2R6_9RHOB</name>
<evidence type="ECO:0000313" key="5">
    <source>
        <dbReference type="EMBL" id="ALI54571.1"/>
    </source>
</evidence>
<keyword evidence="2" id="KW-0229">DNA integration</keyword>
<dbReference type="PROSITE" id="PS51898">
    <property type="entry name" value="TYR_RECOMBINASE"/>
    <property type="match status" value="1"/>
</dbReference>
<dbReference type="KEGG" id="cmar:IMCC12053_623"/>
<evidence type="ECO:0000313" key="6">
    <source>
        <dbReference type="Proteomes" id="UP000064920"/>
    </source>
</evidence>
<gene>
    <name evidence="5" type="ORF">IMCC12053_623</name>
</gene>
<dbReference type="GO" id="GO:0015074">
    <property type="term" value="P:DNA integration"/>
    <property type="evidence" value="ECO:0007669"/>
    <property type="project" value="UniProtKB-KW"/>
</dbReference>
<dbReference type="RefSeq" id="WP_062215612.1">
    <property type="nucleotide sequence ID" value="NZ_CP012023.1"/>
</dbReference>
<dbReference type="SUPFAM" id="SSF56349">
    <property type="entry name" value="DNA breaking-rejoining enzymes"/>
    <property type="match status" value="1"/>
</dbReference>
<dbReference type="GO" id="GO:0006310">
    <property type="term" value="P:DNA recombination"/>
    <property type="evidence" value="ECO:0007669"/>
    <property type="project" value="UniProtKB-KW"/>
</dbReference>
<comment type="similarity">
    <text evidence="1">Belongs to the 'phage' integrase family.</text>
</comment>
<dbReference type="Gene3D" id="1.10.443.10">
    <property type="entry name" value="Intergrase catalytic core"/>
    <property type="match status" value="1"/>
</dbReference>